<dbReference type="InterPro" id="IPR036034">
    <property type="entry name" value="PDZ_sf"/>
</dbReference>
<dbReference type="FunFam" id="2.30.42.10:FF:000373">
    <property type="match status" value="1"/>
</dbReference>
<feature type="region of interest" description="Disordered" evidence="1">
    <location>
        <begin position="197"/>
        <end position="224"/>
    </location>
</feature>
<gene>
    <name evidence="3" type="ORF">HBR001_LOCUS5569</name>
</gene>
<dbReference type="Proteomes" id="UP001162031">
    <property type="component" value="Unassembled WGS sequence"/>
</dbReference>
<sequence>MEAAASTCAPQEQCRRSPASLRHARPYRTSSSSSLSVSACSISSIVSNYPLSNGPLSSCWGDQTYEDYEVVFTEDKLGLTLKSYEHVDPLGHRIPVTIVKSTIFSVGQVSHPIREGDALQSVNGESIANLQFQDVLRILKTAPRPIRLRFRTRSITRRPSGAEQQEVYARRSSTGSMDSDFRVPFVAGAWLFPERPGLEEDRDDSDSQDAVVSESFGDADSARSTTNSSVITEFADMKSTSSRQSSRLAAFLRKPFRRDDGFDGAWWEPRSSAVPACPRTAIWLDSPLKAALLVRWYVHAKAVSYHLQFSRDWTMKVWKNWSGRPVPASDSDCEMVTTIFGLDYSKSYVVRVRYELSGGHGPGEWSTSSTPVATVSHVDAMHYRIAQSRARRR</sequence>
<evidence type="ECO:0000259" key="2">
    <source>
        <dbReference type="PROSITE" id="PS50106"/>
    </source>
</evidence>
<dbReference type="InterPro" id="IPR013783">
    <property type="entry name" value="Ig-like_fold"/>
</dbReference>
<comment type="caution">
    <text evidence="3">The sequence shown here is derived from an EMBL/GenBank/DDBJ whole genome shotgun (WGS) entry which is preliminary data.</text>
</comment>
<dbReference type="CDD" id="cd00136">
    <property type="entry name" value="PDZ_canonical"/>
    <property type="match status" value="1"/>
</dbReference>
<dbReference type="InterPro" id="IPR036116">
    <property type="entry name" value="FN3_sf"/>
</dbReference>
<dbReference type="PROSITE" id="PS50106">
    <property type="entry name" value="PDZ"/>
    <property type="match status" value="1"/>
</dbReference>
<dbReference type="Gene3D" id="2.60.40.10">
    <property type="entry name" value="Immunoglobulins"/>
    <property type="match status" value="1"/>
</dbReference>
<dbReference type="SUPFAM" id="SSF49265">
    <property type="entry name" value="Fibronectin type III"/>
    <property type="match status" value="1"/>
</dbReference>
<organism evidence="3 4">
    <name type="scientific">Hyaloperonospora brassicae</name>
    <name type="common">Brassica downy mildew</name>
    <name type="synonym">Peronospora brassicae</name>
    <dbReference type="NCBI Taxonomy" id="162125"/>
    <lineage>
        <taxon>Eukaryota</taxon>
        <taxon>Sar</taxon>
        <taxon>Stramenopiles</taxon>
        <taxon>Oomycota</taxon>
        <taxon>Peronosporomycetes</taxon>
        <taxon>Peronosporales</taxon>
        <taxon>Peronosporaceae</taxon>
        <taxon>Hyaloperonospora</taxon>
    </lineage>
</organism>
<feature type="region of interest" description="Disordered" evidence="1">
    <location>
        <begin position="1"/>
        <end position="27"/>
    </location>
</feature>
<dbReference type="Gene3D" id="2.30.42.10">
    <property type="match status" value="1"/>
</dbReference>
<evidence type="ECO:0000313" key="4">
    <source>
        <dbReference type="Proteomes" id="UP001162031"/>
    </source>
</evidence>
<keyword evidence="4" id="KW-1185">Reference proteome</keyword>
<proteinExistence type="predicted"/>
<dbReference type="AlphaFoldDB" id="A0AAV0UAV6"/>
<protein>
    <recommendedName>
        <fullName evidence="2">PDZ domain-containing protein</fullName>
    </recommendedName>
</protein>
<name>A0AAV0UAV6_HYABA</name>
<dbReference type="EMBL" id="CANTFL010001180">
    <property type="protein sequence ID" value="CAI5732595.1"/>
    <property type="molecule type" value="Genomic_DNA"/>
</dbReference>
<evidence type="ECO:0000256" key="1">
    <source>
        <dbReference type="SAM" id="MobiDB-lite"/>
    </source>
</evidence>
<accession>A0AAV0UAV6</accession>
<evidence type="ECO:0000313" key="3">
    <source>
        <dbReference type="EMBL" id="CAI5732595.1"/>
    </source>
</evidence>
<feature type="domain" description="PDZ" evidence="2">
    <location>
        <begin position="77"/>
        <end position="154"/>
    </location>
</feature>
<dbReference type="InterPro" id="IPR001478">
    <property type="entry name" value="PDZ"/>
</dbReference>
<reference evidence="3" key="1">
    <citation type="submission" date="2022-12" db="EMBL/GenBank/DDBJ databases">
        <authorList>
            <person name="Webb A."/>
        </authorList>
    </citation>
    <scope>NUCLEOTIDE SEQUENCE</scope>
    <source>
        <strain evidence="3">Hp1</strain>
    </source>
</reference>
<dbReference type="SUPFAM" id="SSF50156">
    <property type="entry name" value="PDZ domain-like"/>
    <property type="match status" value="1"/>
</dbReference>